<name>A0A6L7G9R4_9RHOB</name>
<gene>
    <name evidence="5" type="ORF">GR170_16695</name>
</gene>
<dbReference type="PANTHER" id="PTHR46796:SF6">
    <property type="entry name" value="ARAC SUBFAMILY"/>
    <property type="match status" value="1"/>
</dbReference>
<keyword evidence="6" id="KW-1185">Reference proteome</keyword>
<dbReference type="EMBL" id="WUMU01000018">
    <property type="protein sequence ID" value="MXN19473.1"/>
    <property type="molecule type" value="Genomic_DNA"/>
</dbReference>
<dbReference type="InterPro" id="IPR018062">
    <property type="entry name" value="HTH_AraC-typ_CS"/>
</dbReference>
<dbReference type="Pfam" id="PF14525">
    <property type="entry name" value="AraC_binding_2"/>
    <property type="match status" value="1"/>
</dbReference>
<evidence type="ECO:0000256" key="3">
    <source>
        <dbReference type="ARBA" id="ARBA00023163"/>
    </source>
</evidence>
<evidence type="ECO:0000313" key="5">
    <source>
        <dbReference type="EMBL" id="MXN19473.1"/>
    </source>
</evidence>
<dbReference type="Proteomes" id="UP000477911">
    <property type="component" value="Unassembled WGS sequence"/>
</dbReference>
<keyword evidence="2" id="KW-0238">DNA-binding</keyword>
<dbReference type="PROSITE" id="PS00041">
    <property type="entry name" value="HTH_ARAC_FAMILY_1"/>
    <property type="match status" value="1"/>
</dbReference>
<comment type="caution">
    <text evidence="5">The sequence shown here is derived from an EMBL/GenBank/DDBJ whole genome shotgun (WGS) entry which is preliminary data.</text>
</comment>
<dbReference type="InterPro" id="IPR009057">
    <property type="entry name" value="Homeodomain-like_sf"/>
</dbReference>
<dbReference type="InterPro" id="IPR018060">
    <property type="entry name" value="HTH_AraC"/>
</dbReference>
<dbReference type="GO" id="GO:0003700">
    <property type="term" value="F:DNA-binding transcription factor activity"/>
    <property type="evidence" value="ECO:0007669"/>
    <property type="project" value="InterPro"/>
</dbReference>
<dbReference type="AlphaFoldDB" id="A0A6L7G9R4"/>
<dbReference type="Gene3D" id="1.10.10.60">
    <property type="entry name" value="Homeodomain-like"/>
    <property type="match status" value="1"/>
</dbReference>
<evidence type="ECO:0000256" key="1">
    <source>
        <dbReference type="ARBA" id="ARBA00023015"/>
    </source>
</evidence>
<feature type="domain" description="HTH araC/xylS-type" evidence="4">
    <location>
        <begin position="206"/>
        <end position="305"/>
    </location>
</feature>
<dbReference type="PROSITE" id="PS01124">
    <property type="entry name" value="HTH_ARAC_FAMILY_2"/>
    <property type="match status" value="1"/>
</dbReference>
<proteinExistence type="predicted"/>
<dbReference type="PANTHER" id="PTHR46796">
    <property type="entry name" value="HTH-TYPE TRANSCRIPTIONAL ACTIVATOR RHAS-RELATED"/>
    <property type="match status" value="1"/>
</dbReference>
<keyword evidence="3" id="KW-0804">Transcription</keyword>
<keyword evidence="1" id="KW-0805">Transcription regulation</keyword>
<evidence type="ECO:0000313" key="6">
    <source>
        <dbReference type="Proteomes" id="UP000477911"/>
    </source>
</evidence>
<dbReference type="SMART" id="SM00342">
    <property type="entry name" value="HTH_ARAC"/>
    <property type="match status" value="1"/>
</dbReference>
<reference evidence="5 6" key="1">
    <citation type="submission" date="2019-12" db="EMBL/GenBank/DDBJ databases">
        <authorList>
            <person name="Li M."/>
        </authorList>
    </citation>
    <scope>NUCLEOTIDE SEQUENCE [LARGE SCALE GENOMIC DNA]</scope>
    <source>
        <strain evidence="5 6">GBMRC 2024</strain>
    </source>
</reference>
<organism evidence="5 6">
    <name type="scientific">Pseudooceanicola albus</name>
    <dbReference type="NCBI Taxonomy" id="2692189"/>
    <lineage>
        <taxon>Bacteria</taxon>
        <taxon>Pseudomonadati</taxon>
        <taxon>Pseudomonadota</taxon>
        <taxon>Alphaproteobacteria</taxon>
        <taxon>Rhodobacterales</taxon>
        <taxon>Paracoccaceae</taxon>
        <taxon>Pseudooceanicola</taxon>
    </lineage>
</organism>
<evidence type="ECO:0000259" key="4">
    <source>
        <dbReference type="PROSITE" id="PS01124"/>
    </source>
</evidence>
<dbReference type="Pfam" id="PF12833">
    <property type="entry name" value="HTH_18"/>
    <property type="match status" value="1"/>
</dbReference>
<evidence type="ECO:0000256" key="2">
    <source>
        <dbReference type="ARBA" id="ARBA00023125"/>
    </source>
</evidence>
<dbReference type="SUPFAM" id="SSF46689">
    <property type="entry name" value="Homeodomain-like"/>
    <property type="match status" value="1"/>
</dbReference>
<dbReference type="InterPro" id="IPR050204">
    <property type="entry name" value="AraC_XylS_family_regulators"/>
</dbReference>
<accession>A0A6L7G9R4</accession>
<sequence length="306" mass="34321">MAAFSTRHLSTRERRDYWHDLVSRTFSASECNLHDQEGFDGDLDVFGFGDIDLSRLSSGAVSYDRTARHIRSDSFDHFLIHVLDSGEGWLTQNDRRIRHVPGSVVIYDSSRPFSFRFEGGYSSVVLRVPRPLLQSRLVDADRLGGSLGLPERPETRLVAAMLREFAGIAAEGRLSRETLCSSLDLMMRALLDPAAEAMPDPGAALHRIKRFLTDNLTDETLTVADICRRQNISVRSLNRAFARDGTTPTAWLRDQRLALAHAMLSEGRVQTVSEAAFAAGFADLTHFGRSFKRRYARTPSQVLARH</sequence>
<dbReference type="InterPro" id="IPR035418">
    <property type="entry name" value="AraC-bd_2"/>
</dbReference>
<protein>
    <submittedName>
        <fullName evidence="5">Helix-turn-helix domain-containing protein</fullName>
    </submittedName>
</protein>
<dbReference type="GO" id="GO:0043565">
    <property type="term" value="F:sequence-specific DNA binding"/>
    <property type="evidence" value="ECO:0007669"/>
    <property type="project" value="InterPro"/>
</dbReference>
<dbReference type="RefSeq" id="WP_160895596.1">
    <property type="nucleotide sequence ID" value="NZ_WUMU01000018.1"/>
</dbReference>